<dbReference type="Proteomes" id="UP001595699">
    <property type="component" value="Unassembled WGS sequence"/>
</dbReference>
<dbReference type="Pfam" id="PF05721">
    <property type="entry name" value="PhyH"/>
    <property type="match status" value="1"/>
</dbReference>
<dbReference type="GO" id="GO:0051213">
    <property type="term" value="F:dioxygenase activity"/>
    <property type="evidence" value="ECO:0007669"/>
    <property type="project" value="UniProtKB-KW"/>
</dbReference>
<dbReference type="EMBL" id="JBHRZH010000037">
    <property type="protein sequence ID" value="MFC3765331.1"/>
    <property type="molecule type" value="Genomic_DNA"/>
</dbReference>
<keyword evidence="2" id="KW-1185">Reference proteome</keyword>
<sequence>MTASRIHHEVPVENVDRDGFFLVEELISAADCARFADRLQEYAAGSRPLPAGVELQREPLARQQADGLDIRKISGLWGDDLFRSLISSEEITGRVRALVGGDLRLYRADALMKPPSVGSEKGVHQDSPYWPIEPMSLWSCWIPFDDATIDNGCMMVVPGSHRAGALPHENTAHDYVVPQTHYDVDKLVHVPMARGTGLFFHSLLVHATAANQSGSPRRAVTMSYFGPDHHHIGDAPRTPYPSVIA</sequence>
<organism evidence="1 2">
    <name type="scientific">Tenggerimyces flavus</name>
    <dbReference type="NCBI Taxonomy" id="1708749"/>
    <lineage>
        <taxon>Bacteria</taxon>
        <taxon>Bacillati</taxon>
        <taxon>Actinomycetota</taxon>
        <taxon>Actinomycetes</taxon>
        <taxon>Propionibacteriales</taxon>
        <taxon>Nocardioidaceae</taxon>
        <taxon>Tenggerimyces</taxon>
    </lineage>
</organism>
<keyword evidence="1" id="KW-0560">Oxidoreductase</keyword>
<gene>
    <name evidence="1" type="ORF">ACFOUW_31155</name>
</gene>
<comment type="caution">
    <text evidence="1">The sequence shown here is derived from an EMBL/GenBank/DDBJ whole genome shotgun (WGS) entry which is preliminary data.</text>
</comment>
<dbReference type="PANTHER" id="PTHR20883">
    <property type="entry name" value="PHYTANOYL-COA DIOXYGENASE DOMAIN CONTAINING 1"/>
    <property type="match status" value="1"/>
</dbReference>
<dbReference type="PANTHER" id="PTHR20883:SF48">
    <property type="entry name" value="ECTOINE DIOXYGENASE"/>
    <property type="match status" value="1"/>
</dbReference>
<dbReference type="RefSeq" id="WP_205121284.1">
    <property type="nucleotide sequence ID" value="NZ_JAFBCM010000001.1"/>
</dbReference>
<protein>
    <submittedName>
        <fullName evidence="1">Phytanoyl-CoA dioxygenase family protein</fullName>
    </submittedName>
</protein>
<evidence type="ECO:0000313" key="1">
    <source>
        <dbReference type="EMBL" id="MFC3765331.1"/>
    </source>
</evidence>
<accession>A0ABV7YJH2</accession>
<dbReference type="Gene3D" id="2.60.120.620">
    <property type="entry name" value="q2cbj1_9rhob like domain"/>
    <property type="match status" value="1"/>
</dbReference>
<keyword evidence="1" id="KW-0223">Dioxygenase</keyword>
<evidence type="ECO:0000313" key="2">
    <source>
        <dbReference type="Proteomes" id="UP001595699"/>
    </source>
</evidence>
<reference evidence="2" key="1">
    <citation type="journal article" date="2019" name="Int. J. Syst. Evol. Microbiol.">
        <title>The Global Catalogue of Microorganisms (GCM) 10K type strain sequencing project: providing services to taxonomists for standard genome sequencing and annotation.</title>
        <authorList>
            <consortium name="The Broad Institute Genomics Platform"/>
            <consortium name="The Broad Institute Genome Sequencing Center for Infectious Disease"/>
            <person name="Wu L."/>
            <person name="Ma J."/>
        </authorList>
    </citation>
    <scope>NUCLEOTIDE SEQUENCE [LARGE SCALE GENOMIC DNA]</scope>
    <source>
        <strain evidence="2">CGMCC 4.7241</strain>
    </source>
</reference>
<dbReference type="SUPFAM" id="SSF51197">
    <property type="entry name" value="Clavaminate synthase-like"/>
    <property type="match status" value="1"/>
</dbReference>
<dbReference type="InterPro" id="IPR008775">
    <property type="entry name" value="Phytyl_CoA_dOase-like"/>
</dbReference>
<name>A0ABV7YJH2_9ACTN</name>
<proteinExistence type="predicted"/>